<evidence type="ECO:0000256" key="13">
    <source>
        <dbReference type="ARBA" id="ARBA00023180"/>
    </source>
</evidence>
<comment type="similarity">
    <text evidence="4">Belongs to the popeye family.</text>
</comment>
<evidence type="ECO:0000313" key="17">
    <source>
        <dbReference type="Proteomes" id="UP000023152"/>
    </source>
</evidence>
<keyword evidence="8 14" id="KW-0812">Transmembrane</keyword>
<organism evidence="16 17">
    <name type="scientific">Reticulomyxa filosa</name>
    <dbReference type="NCBI Taxonomy" id="46433"/>
    <lineage>
        <taxon>Eukaryota</taxon>
        <taxon>Sar</taxon>
        <taxon>Rhizaria</taxon>
        <taxon>Retaria</taxon>
        <taxon>Foraminifera</taxon>
        <taxon>Monothalamids</taxon>
        <taxon>Reticulomyxidae</taxon>
        <taxon>Reticulomyxa</taxon>
    </lineage>
</organism>
<dbReference type="Gene3D" id="2.60.120.10">
    <property type="entry name" value="Jelly Rolls"/>
    <property type="match status" value="1"/>
</dbReference>
<dbReference type="AlphaFoldDB" id="X6M3M6"/>
<keyword evidence="6" id="KW-0217">Developmental protein</keyword>
<name>X6M3M6_RETFI</name>
<dbReference type="InterPro" id="IPR055272">
    <property type="entry name" value="POPDC1-3_dom"/>
</dbReference>
<evidence type="ECO:0000259" key="15">
    <source>
        <dbReference type="PROSITE" id="PS50042"/>
    </source>
</evidence>
<dbReference type="GO" id="GO:0030552">
    <property type="term" value="F:cAMP binding"/>
    <property type="evidence" value="ECO:0007669"/>
    <property type="project" value="TreeGrafter"/>
</dbReference>
<evidence type="ECO:0000256" key="11">
    <source>
        <dbReference type="ARBA" id="ARBA00022989"/>
    </source>
</evidence>
<keyword evidence="7" id="KW-1003">Cell membrane</keyword>
<reference evidence="16 17" key="1">
    <citation type="journal article" date="2013" name="Curr. Biol.">
        <title>The Genome of the Foraminiferan Reticulomyxa filosa.</title>
        <authorList>
            <person name="Glockner G."/>
            <person name="Hulsmann N."/>
            <person name="Schleicher M."/>
            <person name="Noegel A.A."/>
            <person name="Eichinger L."/>
            <person name="Gallinger C."/>
            <person name="Pawlowski J."/>
            <person name="Sierra R."/>
            <person name="Euteneuer U."/>
            <person name="Pillet L."/>
            <person name="Moustafa A."/>
            <person name="Platzer M."/>
            <person name="Groth M."/>
            <person name="Szafranski K."/>
            <person name="Schliwa M."/>
        </authorList>
    </citation>
    <scope>NUCLEOTIDE SEQUENCE [LARGE SCALE GENOMIC DNA]</scope>
</reference>
<dbReference type="InterPro" id="IPR014710">
    <property type="entry name" value="RmlC-like_jellyroll"/>
</dbReference>
<dbReference type="Proteomes" id="UP000023152">
    <property type="component" value="Unassembled WGS sequence"/>
</dbReference>
<feature type="transmembrane region" description="Helical" evidence="14">
    <location>
        <begin position="55"/>
        <end position="73"/>
    </location>
</feature>
<dbReference type="PANTHER" id="PTHR12101">
    <property type="entry name" value="POPEYE DOMAIN CONTAINING PROTEIN"/>
    <property type="match status" value="1"/>
</dbReference>
<keyword evidence="5" id="KW-0796">Tight junction</keyword>
<protein>
    <submittedName>
        <fullName evidence="16">Cyclic nucleotide-binding domain protein</fullName>
    </submittedName>
</protein>
<evidence type="ECO:0000256" key="6">
    <source>
        <dbReference type="ARBA" id="ARBA00022473"/>
    </source>
</evidence>
<keyword evidence="11 14" id="KW-1133">Transmembrane helix</keyword>
<evidence type="ECO:0000256" key="8">
    <source>
        <dbReference type="ARBA" id="ARBA00022692"/>
    </source>
</evidence>
<keyword evidence="12 14" id="KW-0472">Membrane</keyword>
<dbReference type="InterPro" id="IPR006916">
    <property type="entry name" value="POPDC1-3"/>
</dbReference>
<keyword evidence="13" id="KW-0325">Glycoprotein</keyword>
<evidence type="ECO:0000256" key="7">
    <source>
        <dbReference type="ARBA" id="ARBA00022475"/>
    </source>
</evidence>
<dbReference type="EMBL" id="ASPP01024903">
    <property type="protein sequence ID" value="ETO08529.1"/>
    <property type="molecule type" value="Genomic_DNA"/>
</dbReference>
<accession>X6M3M6</accession>
<keyword evidence="10" id="KW-0965">Cell junction</keyword>
<evidence type="ECO:0000256" key="12">
    <source>
        <dbReference type="ARBA" id="ARBA00023136"/>
    </source>
</evidence>
<evidence type="ECO:0000256" key="9">
    <source>
        <dbReference type="ARBA" id="ARBA00022889"/>
    </source>
</evidence>
<evidence type="ECO:0000313" key="16">
    <source>
        <dbReference type="EMBL" id="ETO08529.1"/>
    </source>
</evidence>
<dbReference type="InterPro" id="IPR000595">
    <property type="entry name" value="cNMP-bd_dom"/>
</dbReference>
<keyword evidence="9" id="KW-0130">Cell adhesion</keyword>
<evidence type="ECO:0000256" key="3">
    <source>
        <dbReference type="ARBA" id="ARBA00004435"/>
    </source>
</evidence>
<gene>
    <name evidence="16" type="ORF">RFI_28859</name>
</gene>
<evidence type="ECO:0000256" key="5">
    <source>
        <dbReference type="ARBA" id="ARBA00022427"/>
    </source>
</evidence>
<comment type="subcellular location">
    <subcellularLocation>
        <location evidence="3">Cell junction</location>
        <location evidence="3">Tight junction</location>
    </subcellularLocation>
    <subcellularLocation>
        <location evidence="1">Lateral cell membrane</location>
    </subcellularLocation>
    <subcellularLocation>
        <location evidence="2">Membrane</location>
        <topology evidence="2">Multi-pass membrane protein</topology>
    </subcellularLocation>
</comment>
<dbReference type="PROSITE" id="PS50042">
    <property type="entry name" value="CNMP_BINDING_3"/>
    <property type="match status" value="1"/>
</dbReference>
<evidence type="ECO:0000256" key="1">
    <source>
        <dbReference type="ARBA" id="ARBA00004124"/>
    </source>
</evidence>
<sequence>MIKDWEKWDYIFSFASLLQFVGFASPDVVPLRAFSAASAASFMIAHAGRKFFVGWFWALSFCSVNVIMLAYLFSKEWETMSFTEEETQLFEAYFAPYHMTKLEFKRLMKLARKKEIMPNETITIQGIPVDKLCFVTKGEYVVLENDVIIAHVNSELDQNLDWVGEISFLSDQIQPASKTVKSNGKVELLWWYRNDLKTLLEMGDINKGVFYSVLTGATRTKLIKTDESIVNLKKDSLKHLWILHTTPNPATRLQLLQEYCARHEITAPQSQEIQNKL</sequence>
<comment type="caution">
    <text evidence="16">The sequence shown here is derived from an EMBL/GenBank/DDBJ whole genome shotgun (WGS) entry which is preliminary data.</text>
</comment>
<dbReference type="OrthoDB" id="425611at2759"/>
<dbReference type="GO" id="GO:0016328">
    <property type="term" value="C:lateral plasma membrane"/>
    <property type="evidence" value="ECO:0007669"/>
    <property type="project" value="UniProtKB-SubCell"/>
</dbReference>
<proteinExistence type="inferred from homology"/>
<dbReference type="PANTHER" id="PTHR12101:SF17">
    <property type="entry name" value="BLOOD VESSEL EPICARDIAL SUBSTANCE"/>
    <property type="match status" value="1"/>
</dbReference>
<dbReference type="GO" id="GO:0005923">
    <property type="term" value="C:bicellular tight junction"/>
    <property type="evidence" value="ECO:0007669"/>
    <property type="project" value="UniProtKB-SubCell"/>
</dbReference>
<evidence type="ECO:0000256" key="4">
    <source>
        <dbReference type="ARBA" id="ARBA00007146"/>
    </source>
</evidence>
<keyword evidence="17" id="KW-1185">Reference proteome</keyword>
<evidence type="ECO:0000256" key="2">
    <source>
        <dbReference type="ARBA" id="ARBA00004141"/>
    </source>
</evidence>
<dbReference type="SUPFAM" id="SSF51206">
    <property type="entry name" value="cAMP-binding domain-like"/>
    <property type="match status" value="1"/>
</dbReference>
<dbReference type="InterPro" id="IPR018490">
    <property type="entry name" value="cNMP-bd_dom_sf"/>
</dbReference>
<evidence type="ECO:0000256" key="10">
    <source>
        <dbReference type="ARBA" id="ARBA00022949"/>
    </source>
</evidence>
<evidence type="ECO:0000256" key="14">
    <source>
        <dbReference type="SAM" id="Phobius"/>
    </source>
</evidence>
<dbReference type="Pfam" id="PF04831">
    <property type="entry name" value="POPDC1-3"/>
    <property type="match status" value="1"/>
</dbReference>
<feature type="domain" description="Cyclic nucleotide-binding" evidence="15">
    <location>
        <begin position="98"/>
        <end position="200"/>
    </location>
</feature>
<dbReference type="GO" id="GO:0007155">
    <property type="term" value="P:cell adhesion"/>
    <property type="evidence" value="ECO:0007669"/>
    <property type="project" value="UniProtKB-KW"/>
</dbReference>